<dbReference type="Pfam" id="PF06054">
    <property type="entry name" value="CoiA_nuc"/>
    <property type="match status" value="1"/>
</dbReference>
<comment type="caution">
    <text evidence="3">The sequence shown here is derived from an EMBL/GenBank/DDBJ whole genome shotgun (WGS) entry which is preliminary data.</text>
</comment>
<organism evidence="3 4">
    <name type="scientific">Weissella cibaria</name>
    <dbReference type="NCBI Taxonomy" id="137591"/>
    <lineage>
        <taxon>Bacteria</taxon>
        <taxon>Bacillati</taxon>
        <taxon>Bacillota</taxon>
        <taxon>Bacilli</taxon>
        <taxon>Lactobacillales</taxon>
        <taxon>Lactobacillaceae</taxon>
        <taxon>Weissella</taxon>
    </lineage>
</organism>
<evidence type="ECO:0000313" key="4">
    <source>
        <dbReference type="Proteomes" id="UP000193588"/>
    </source>
</evidence>
<dbReference type="RefSeq" id="WP_085639102.1">
    <property type="nucleotide sequence ID" value="NZ_CP027427.1"/>
</dbReference>
<dbReference type="Pfam" id="PF25164">
    <property type="entry name" value="CoiA_N"/>
    <property type="match status" value="1"/>
</dbReference>
<evidence type="ECO:0000259" key="2">
    <source>
        <dbReference type="Pfam" id="PF25164"/>
    </source>
</evidence>
<evidence type="ECO:0000259" key="1">
    <source>
        <dbReference type="Pfam" id="PF06054"/>
    </source>
</evidence>
<feature type="domain" description="Competence protein CoiA-like N-terminal" evidence="2">
    <location>
        <begin position="17"/>
        <end position="55"/>
    </location>
</feature>
<proteinExistence type="predicted"/>
<dbReference type="EMBL" id="NDXJ01000009">
    <property type="protein sequence ID" value="OSP89343.1"/>
    <property type="molecule type" value="Genomic_DNA"/>
</dbReference>
<evidence type="ECO:0008006" key="5">
    <source>
        <dbReference type="Google" id="ProtNLM"/>
    </source>
</evidence>
<dbReference type="AlphaFoldDB" id="A0A1X4JL07"/>
<name>A0A1X4JL07_9LACO</name>
<feature type="domain" description="Competence protein CoiA nuclease-like" evidence="1">
    <location>
        <begin position="60"/>
        <end position="156"/>
    </location>
</feature>
<dbReference type="Proteomes" id="UP000193588">
    <property type="component" value="Unassembled WGS sequence"/>
</dbReference>
<dbReference type="InterPro" id="IPR010330">
    <property type="entry name" value="CoiA_nuc"/>
</dbReference>
<gene>
    <name evidence="3" type="ORF">B9D04_07200</name>
</gene>
<dbReference type="InterPro" id="IPR057253">
    <property type="entry name" value="CoiA-like_N"/>
</dbReference>
<evidence type="ECO:0000313" key="3">
    <source>
        <dbReference type="EMBL" id="OSP89343.1"/>
    </source>
</evidence>
<protein>
    <recommendedName>
        <fullName evidence="5">Competence protein</fullName>
    </recommendedName>
</protein>
<sequence length="344" mass="39258">MYIAQTLGTTGLMTADKADKQCNYVCPGCQTPVTVKKGRLKQAHFAHTSLQKCQALAEGESAVHLLGKLAMVDFFESIGGRVVLEPWLPEIQQRPDLLVTFDNRQVAIEFQCAPISAERVQRRTAGFAKLGLDVVWVLGPTYQQRKLQQATLAKFARIRHETLQVALWRGKQGIQWREWWTVDGRTHVGQEDYSDPIRQLAKIQQQVVRRDRRIRQLQKQLYQQNRTVTGIPICCHIRQPLPGGLKTPHWILATQLITILEKAPCPAEQLLTVIERAEWFAFGATPASAVAKLWLTQLLVLWQSMGVVQVTNDRWRLVTNVQWFADFNQKCRELRSHVHTVGSK</sequence>
<reference evidence="3 4" key="1">
    <citation type="submission" date="2017-04" db="EMBL/GenBank/DDBJ databases">
        <title>The genome sequence of Weissella cibaria isolated from wild Drosophila.</title>
        <authorList>
            <person name="Ricks N.J."/>
            <person name="Carroll C."/>
            <person name="Walters A."/>
            <person name="Newell P.D."/>
            <person name="Chaston J.M."/>
        </authorList>
    </citation>
    <scope>NUCLEOTIDE SEQUENCE [LARGE SCALE GENOMIC DNA]</scope>
    <source>
        <strain evidence="3 4">DmW_103</strain>
    </source>
</reference>
<accession>A0A1X4JL07</accession>